<dbReference type="OrthoDB" id="10266364at2759"/>
<dbReference type="VEuPathDB" id="PlasmoDB:PRELSG_0102700"/>
<dbReference type="InterPro" id="IPR039123">
    <property type="entry name" value="PPTC7"/>
</dbReference>
<protein>
    <submittedName>
        <fullName evidence="2">Uncharacterized protein</fullName>
    </submittedName>
</protein>
<sequence length="1241" mass="146445">MHSLLNKCFKLNGTDNSVDEEESIFESCKIIKTLNKGIDGMNYVKKNKIGNDYFCGYDKNNSLEEMKTIDFNEIKTEDSNLNAYYENNFNKVFNIEYINFPNYFYKTIFLNFFSSFIELEDKESISSEYIEEMNKICNAMKNQKYILLHKANSIPHQKKSSNINYKNGDALICSDNIIAVADGVSSINNSGINVSNFSNEILKKCLNLHIYRCINNEIFENQNKMIFKQYNLKYKNDEILKPIVCRSACSANFLGASTLLFSALEKEKLHICSIGDCQMLIVRLKGNYLKDKGIEKIHIKVNTPEEILYFVKDEKSLVTKNNNCDIKNVHENNNNNVMNNEKVNIIDYKREENTTNDIVNCEVSYDNFPNKKSYNSIENDSTFKNNKDILNDLYSKRKELYYNDFLSDLNIKESIKEDSEIILYIEDQLSEDISENFEKYLSKRSYKIGNLSFKIEEDDFYDNSNIRSDTLISHNCSSTRDDFSENEKKNFSVKSTLDNIGYRNLLNLFNLDRTHIIKNKNNCSEKETEEEKVIEKEKENHVESGKQKQENKDDSKEDDREKEKNDQLEELGKEKNQSEKEEKQKDELEQEKEEKKKKKKDTNINNFNDYRFRFYNDEISKFDIIFKSKIQQHYFNCPYQITFMPINLNDNLRNTKSNNSFKGNIKMSRYNDIITKCLRYCEYSSVNIENNDIIISGSDGLFDNLYDDDIMEIIFNNFYVLKYNKFVSMKQFINFYKEYKKAIKDFNKTLSNNFSKRNHSKKNFSSNLSDSFDRNINNNSREKVKIKMESDIKHGISNVSCTSSDNFSKNYINEENNNNNNNKNNNNNNNYNYDNKGVNLSNKENKNNYFFNNIYKRNLNYAKNKLKFPSKIKGKFFIRIKNKVQNITKSNSKQNNKVEKKNKYSISQDSKNSNTKKDDDTIFQKEYSNNINSSINNLSKNFMKSSTVDINRRNYSIHSGGMENSKYENLYENLENDNNSQSDLSDSNNYDLNFNNSNKLLENEKRQTTIEQLIDDDVVSLRKKKKNSGKWLDEENTFSEFLDENIMNNNVYTNREDNSYYMNEIRRIKKKKKVIVEKKIDCSKFLYELSDFILIDKDNKIYLNTKKACDEILELSTILANQQLNYTLLKKRRIKYNGKMKNNSNNNNIYSKKVNIEMDKKDNEKNFNEDSFSFSNVQDKEIHLFDKVNYEDIQSNKSNDKIILTPISEFIFDKYKKYFNMGKPDDTTVIVSVVKENRYNV</sequence>
<dbReference type="RefSeq" id="XP_028531392.1">
    <property type="nucleotide sequence ID" value="XM_028678223.1"/>
</dbReference>
<accession>A0A1J1H1D0</accession>
<feature type="region of interest" description="Disordered" evidence="1">
    <location>
        <begin position="523"/>
        <end position="600"/>
    </location>
</feature>
<organism evidence="2 3">
    <name type="scientific">Plasmodium relictum</name>
    <dbReference type="NCBI Taxonomy" id="85471"/>
    <lineage>
        <taxon>Eukaryota</taxon>
        <taxon>Sar</taxon>
        <taxon>Alveolata</taxon>
        <taxon>Apicomplexa</taxon>
        <taxon>Aconoidasida</taxon>
        <taxon>Haemosporida</taxon>
        <taxon>Plasmodiidae</taxon>
        <taxon>Plasmodium</taxon>
        <taxon>Plasmodium (Haemamoeba)</taxon>
    </lineage>
</organism>
<dbReference type="AlphaFoldDB" id="A0A1J1H1D0"/>
<feature type="region of interest" description="Disordered" evidence="1">
    <location>
        <begin position="810"/>
        <end position="836"/>
    </location>
</feature>
<dbReference type="EMBL" id="LN835296">
    <property type="protein sequence ID" value="CRG98382.1"/>
    <property type="molecule type" value="Genomic_DNA"/>
</dbReference>
<dbReference type="Gene3D" id="3.60.40.10">
    <property type="entry name" value="PPM-type phosphatase domain"/>
    <property type="match status" value="1"/>
</dbReference>
<evidence type="ECO:0000313" key="2">
    <source>
        <dbReference type="EMBL" id="CRG98382.1"/>
    </source>
</evidence>
<reference evidence="2 3" key="1">
    <citation type="submission" date="2015-04" db="EMBL/GenBank/DDBJ databases">
        <authorList>
            <consortium name="Pathogen Informatics"/>
        </authorList>
    </citation>
    <scope>NUCLEOTIDE SEQUENCE [LARGE SCALE GENOMIC DNA]</scope>
    <source>
        <strain evidence="2 3">SGS1</strain>
    </source>
</reference>
<dbReference type="PANTHER" id="PTHR12320">
    <property type="entry name" value="PROTEIN PHOSPHATASE 2C"/>
    <property type="match status" value="1"/>
</dbReference>
<dbReference type="KEGG" id="prel:PRELSG_0102700"/>
<evidence type="ECO:0000313" key="3">
    <source>
        <dbReference type="Proteomes" id="UP000220158"/>
    </source>
</evidence>
<feature type="compositionally biased region" description="Basic and acidic residues" evidence="1">
    <location>
        <begin position="523"/>
        <end position="587"/>
    </location>
</feature>
<evidence type="ECO:0000256" key="1">
    <source>
        <dbReference type="SAM" id="MobiDB-lite"/>
    </source>
</evidence>
<dbReference type="InterPro" id="IPR036457">
    <property type="entry name" value="PPM-type-like_dom_sf"/>
</dbReference>
<feature type="region of interest" description="Disordered" evidence="1">
    <location>
        <begin position="888"/>
        <end position="921"/>
    </location>
</feature>
<dbReference type="PANTHER" id="PTHR12320:SF1">
    <property type="entry name" value="PROTEIN PHOSPHATASE PTC7 HOMOLOG"/>
    <property type="match status" value="1"/>
</dbReference>
<keyword evidence="3" id="KW-1185">Reference proteome</keyword>
<name>A0A1J1H1D0_PLARL</name>
<gene>
    <name evidence="2" type="ORF">PRELSG_0102700</name>
</gene>
<dbReference type="GO" id="GO:0004722">
    <property type="term" value="F:protein serine/threonine phosphatase activity"/>
    <property type="evidence" value="ECO:0007669"/>
    <property type="project" value="TreeGrafter"/>
</dbReference>
<dbReference type="Proteomes" id="UP000220158">
    <property type="component" value="Chromosome 1"/>
</dbReference>
<proteinExistence type="predicted"/>
<dbReference type="GeneID" id="39734277"/>
<dbReference type="SUPFAM" id="SSF81606">
    <property type="entry name" value="PP2C-like"/>
    <property type="match status" value="1"/>
</dbReference>